<keyword evidence="3 4" id="KW-0560">Oxidoreductase</keyword>
<dbReference type="HAMAP" id="MF_01925">
    <property type="entry name" value="P5C_reductase"/>
    <property type="match status" value="1"/>
</dbReference>
<dbReference type="UniPathway" id="UPA00098">
    <property type="reaction ID" value="UER00361"/>
</dbReference>
<dbReference type="InterPro" id="IPR000304">
    <property type="entry name" value="Pyrroline-COOH_reductase"/>
</dbReference>
<keyword evidence="4" id="KW-0963">Cytoplasm</keyword>
<gene>
    <name evidence="4" type="primary">proC</name>
    <name evidence="10" type="ordered locus">Spica_0842</name>
</gene>
<feature type="binding site" evidence="6">
    <location>
        <begin position="68"/>
        <end position="71"/>
    </location>
    <ligand>
        <name>NADP(+)</name>
        <dbReference type="ChEBI" id="CHEBI:58349"/>
    </ligand>
</feature>
<dbReference type="HOGENOM" id="CLU_042344_3_1_12"/>
<evidence type="ECO:0000256" key="6">
    <source>
        <dbReference type="PIRSR" id="PIRSR000193-1"/>
    </source>
</evidence>
<dbReference type="InterPro" id="IPR053790">
    <property type="entry name" value="P5CR-like_CS"/>
</dbReference>
<dbReference type="AlphaFoldDB" id="F8F0D2"/>
<dbReference type="STRING" id="744872.Spica_0842"/>
<dbReference type="EMBL" id="CP002868">
    <property type="protein sequence ID" value="AEJ18996.1"/>
    <property type="molecule type" value="Genomic_DNA"/>
</dbReference>
<organism evidence="10 11">
    <name type="scientific">Gracilinema caldarium (strain ATCC 51460 / DSM 7334 / H1)</name>
    <name type="common">Treponema caldarium</name>
    <dbReference type="NCBI Taxonomy" id="744872"/>
    <lineage>
        <taxon>Bacteria</taxon>
        <taxon>Pseudomonadati</taxon>
        <taxon>Spirochaetota</taxon>
        <taxon>Spirochaetia</taxon>
        <taxon>Spirochaetales</taxon>
        <taxon>Breznakiellaceae</taxon>
        <taxon>Gracilinema</taxon>
    </lineage>
</organism>
<dbReference type="PANTHER" id="PTHR11645:SF0">
    <property type="entry name" value="PYRROLINE-5-CARBOXYLATE REDUCTASE 3"/>
    <property type="match status" value="1"/>
</dbReference>
<dbReference type="InterPro" id="IPR028939">
    <property type="entry name" value="P5C_Rdtase_cat_N"/>
</dbReference>
<evidence type="ECO:0000256" key="5">
    <source>
        <dbReference type="NCBIfam" id="TIGR00112"/>
    </source>
</evidence>
<keyword evidence="11" id="KW-1185">Reference proteome</keyword>
<dbReference type="OrthoDB" id="9805754at2"/>
<evidence type="ECO:0000256" key="4">
    <source>
        <dbReference type="HAMAP-Rule" id="MF_01925"/>
    </source>
</evidence>
<name>F8F0D2_GRAC1</name>
<proteinExistence type="inferred from homology"/>
<comment type="catalytic activity">
    <reaction evidence="4 7">
        <text>L-proline + NADP(+) = (S)-1-pyrroline-5-carboxylate + NADPH + 2 H(+)</text>
        <dbReference type="Rhea" id="RHEA:14109"/>
        <dbReference type="ChEBI" id="CHEBI:15378"/>
        <dbReference type="ChEBI" id="CHEBI:17388"/>
        <dbReference type="ChEBI" id="CHEBI:57783"/>
        <dbReference type="ChEBI" id="CHEBI:58349"/>
        <dbReference type="ChEBI" id="CHEBI:60039"/>
        <dbReference type="EC" id="1.5.1.2"/>
    </reaction>
</comment>
<feature type="binding site" evidence="6">
    <location>
        <position position="55"/>
    </location>
    <ligand>
        <name>NADPH</name>
        <dbReference type="ChEBI" id="CHEBI:57783"/>
    </ligand>
</feature>
<evidence type="ECO:0000313" key="10">
    <source>
        <dbReference type="EMBL" id="AEJ18996.1"/>
    </source>
</evidence>
<dbReference type="Pfam" id="PF03807">
    <property type="entry name" value="F420_oxidored"/>
    <property type="match status" value="1"/>
</dbReference>
<dbReference type="Gene3D" id="1.10.3730.10">
    <property type="entry name" value="ProC C-terminal domain-like"/>
    <property type="match status" value="1"/>
</dbReference>
<dbReference type="GO" id="GO:0005737">
    <property type="term" value="C:cytoplasm"/>
    <property type="evidence" value="ECO:0007669"/>
    <property type="project" value="UniProtKB-SubCell"/>
</dbReference>
<feature type="domain" description="Pyrroline-5-carboxylate reductase catalytic N-terminal" evidence="8">
    <location>
        <begin position="5"/>
        <end position="102"/>
    </location>
</feature>
<keyword evidence="2 4" id="KW-0521">NADP</keyword>
<dbReference type="EC" id="1.5.1.2" evidence="4 5"/>
<feature type="binding site" evidence="6">
    <location>
        <begin position="8"/>
        <end position="13"/>
    </location>
    <ligand>
        <name>NADP(+)</name>
        <dbReference type="ChEBI" id="CHEBI:58349"/>
    </ligand>
</feature>
<dbReference type="Pfam" id="PF14748">
    <property type="entry name" value="P5CR_dimer"/>
    <property type="match status" value="1"/>
</dbReference>
<evidence type="ECO:0000259" key="9">
    <source>
        <dbReference type="Pfam" id="PF14748"/>
    </source>
</evidence>
<comment type="function">
    <text evidence="4">Catalyzes the reduction of 1-pyrroline-5-carboxylate (PCA) to L-proline.</text>
</comment>
<dbReference type="GO" id="GO:0004735">
    <property type="term" value="F:pyrroline-5-carboxylate reductase activity"/>
    <property type="evidence" value="ECO:0007669"/>
    <property type="project" value="UniProtKB-UniRule"/>
</dbReference>
<evidence type="ECO:0000259" key="8">
    <source>
        <dbReference type="Pfam" id="PF03807"/>
    </source>
</evidence>
<comment type="subcellular location">
    <subcellularLocation>
        <location evidence="4">Cytoplasm</location>
    </subcellularLocation>
</comment>
<dbReference type="FunFam" id="1.10.3730.10:FF:000001">
    <property type="entry name" value="Pyrroline-5-carboxylate reductase"/>
    <property type="match status" value="1"/>
</dbReference>
<dbReference type="PIRSF" id="PIRSF000193">
    <property type="entry name" value="Pyrrol-5-carb_rd"/>
    <property type="match status" value="1"/>
</dbReference>
<evidence type="ECO:0000256" key="3">
    <source>
        <dbReference type="ARBA" id="ARBA00023002"/>
    </source>
</evidence>
<dbReference type="NCBIfam" id="TIGR00112">
    <property type="entry name" value="proC"/>
    <property type="match status" value="1"/>
</dbReference>
<dbReference type="Proteomes" id="UP000000503">
    <property type="component" value="Chromosome"/>
</dbReference>
<dbReference type="Gene3D" id="3.40.50.720">
    <property type="entry name" value="NAD(P)-binding Rossmann-like Domain"/>
    <property type="match status" value="1"/>
</dbReference>
<dbReference type="GO" id="GO:0055129">
    <property type="term" value="P:L-proline biosynthetic process"/>
    <property type="evidence" value="ECO:0007669"/>
    <property type="project" value="UniProtKB-UniRule"/>
</dbReference>
<dbReference type="SUPFAM" id="SSF51735">
    <property type="entry name" value="NAD(P)-binding Rossmann-fold domains"/>
    <property type="match status" value="1"/>
</dbReference>
<evidence type="ECO:0000256" key="7">
    <source>
        <dbReference type="RuleBase" id="RU003903"/>
    </source>
</evidence>
<dbReference type="RefSeq" id="WP_013968307.1">
    <property type="nucleotide sequence ID" value="NC_015732.1"/>
</dbReference>
<sequence length="276" mass="27991">MSYTITCIGSGNMGGALMKAAARAIGGAAIGVTDADTKKAAAFAAELGGGALAANTEAAAEGRYVLLAVKPQVAQAVLAEIGPVLARRLQSRSPAILVSIVAGLSIDTMKRNLAAAGCPETQPIIRLMPNTPALVAKGMIALAPSPEVSPEAVQALEHILSQAGLIDRIDEKYMDAVTALSGSGPAFVYLFIEALADAGVRAGLSRDKALRYASRTVLGAAAMVEETGQHPGVLKDGVTSPAGTTIAGIAALEDRGFRGTVMAAVDAAFRRAQELG</sequence>
<evidence type="ECO:0000256" key="1">
    <source>
        <dbReference type="ARBA" id="ARBA00005525"/>
    </source>
</evidence>
<keyword evidence="4 7" id="KW-0641">Proline biosynthesis</keyword>
<reference evidence="11" key="1">
    <citation type="journal article" date="2013" name="Stand. Genomic Sci.">
        <title>Genome sequence of the thermophilic fresh-water bacterium Spirochaeta caldaria type strain (H1(T)), reclassification of Spirochaeta caldaria, Spirochaeta stenostrepta, and Spirochaeta zuelzerae in the genus Treponema as Treponema caldaria comb. nov., Treponema stenostrepta comb. nov., and Treponema zuelzerae comb. nov., and emendation of the genus Treponema.</title>
        <authorList>
            <person name="Abt B."/>
            <person name="Goker M."/>
            <person name="Scheuner C."/>
            <person name="Han C."/>
            <person name="Lu M."/>
            <person name="Misra M."/>
            <person name="Lapidus A."/>
            <person name="Nolan M."/>
            <person name="Lucas S."/>
            <person name="Hammon N."/>
            <person name="Deshpande S."/>
            <person name="Cheng J.F."/>
            <person name="Tapia R."/>
            <person name="Goodwin L.A."/>
            <person name="Pitluck S."/>
            <person name="Liolios K."/>
            <person name="Pagani I."/>
            <person name="Ivanova N."/>
            <person name="Mavromatis K."/>
            <person name="Mikhailova N."/>
            <person name="Huntemann M."/>
            <person name="Pati A."/>
            <person name="Chen A."/>
            <person name="Palaniappan K."/>
            <person name="Land M."/>
            <person name="Hauser L."/>
            <person name="Jeffries C.D."/>
            <person name="Rohde M."/>
            <person name="Spring S."/>
            <person name="Gronow S."/>
            <person name="Detter J.C."/>
            <person name="Bristow J."/>
            <person name="Eisen J.A."/>
            <person name="Markowitz V."/>
            <person name="Hugenholtz P."/>
            <person name="Kyrpides N.C."/>
            <person name="Woyke T."/>
            <person name="Klenk H.P."/>
        </authorList>
    </citation>
    <scope>NUCLEOTIDE SEQUENCE</scope>
    <source>
        <strain evidence="11">ATCC 51460 / DSM 7334 / H1</strain>
    </source>
</reference>
<comment type="pathway">
    <text evidence="4 7">Amino-acid biosynthesis; L-proline biosynthesis; L-proline from L-glutamate 5-semialdehyde: step 1/1.</text>
</comment>
<comment type="similarity">
    <text evidence="1 4 7">Belongs to the pyrroline-5-carboxylate reductase family.</text>
</comment>
<comment type="catalytic activity">
    <reaction evidence="4">
        <text>L-proline + NAD(+) = (S)-1-pyrroline-5-carboxylate + NADH + 2 H(+)</text>
        <dbReference type="Rhea" id="RHEA:14105"/>
        <dbReference type="ChEBI" id="CHEBI:15378"/>
        <dbReference type="ChEBI" id="CHEBI:17388"/>
        <dbReference type="ChEBI" id="CHEBI:57540"/>
        <dbReference type="ChEBI" id="CHEBI:57945"/>
        <dbReference type="ChEBI" id="CHEBI:60039"/>
        <dbReference type="EC" id="1.5.1.2"/>
    </reaction>
</comment>
<evidence type="ECO:0000256" key="2">
    <source>
        <dbReference type="ARBA" id="ARBA00022857"/>
    </source>
</evidence>
<protein>
    <recommendedName>
        <fullName evidence="4 5">Pyrroline-5-carboxylate reductase</fullName>
        <shortName evidence="4">P5C reductase</shortName>
        <shortName evidence="4">P5CR</shortName>
        <ecNumber evidence="4 5">1.5.1.2</ecNumber>
    </recommendedName>
    <alternativeName>
        <fullName evidence="4">PCA reductase</fullName>
    </alternativeName>
</protein>
<dbReference type="PROSITE" id="PS00521">
    <property type="entry name" value="P5CR"/>
    <property type="match status" value="1"/>
</dbReference>
<dbReference type="SUPFAM" id="SSF48179">
    <property type="entry name" value="6-phosphogluconate dehydrogenase C-terminal domain-like"/>
    <property type="match status" value="1"/>
</dbReference>
<dbReference type="InterPro" id="IPR008927">
    <property type="entry name" value="6-PGluconate_DH-like_C_sf"/>
</dbReference>
<dbReference type="PANTHER" id="PTHR11645">
    <property type="entry name" value="PYRROLINE-5-CARBOXYLATE REDUCTASE"/>
    <property type="match status" value="1"/>
</dbReference>
<dbReference type="eggNOG" id="COG0345">
    <property type="taxonomic scope" value="Bacteria"/>
</dbReference>
<evidence type="ECO:0000313" key="11">
    <source>
        <dbReference type="Proteomes" id="UP000000503"/>
    </source>
</evidence>
<accession>F8F0D2</accession>
<keyword evidence="4 7" id="KW-0028">Amino-acid biosynthesis</keyword>
<dbReference type="InterPro" id="IPR036291">
    <property type="entry name" value="NAD(P)-bd_dom_sf"/>
</dbReference>
<feature type="domain" description="Pyrroline-5-carboxylate reductase dimerisation" evidence="9">
    <location>
        <begin position="171"/>
        <end position="275"/>
    </location>
</feature>
<dbReference type="KEGG" id="scd:Spica_0842"/>
<dbReference type="InterPro" id="IPR029036">
    <property type="entry name" value="P5CR_dimer"/>
</dbReference>